<dbReference type="EMBL" id="CAXKWB010034480">
    <property type="protein sequence ID" value="CAL4144809.1"/>
    <property type="molecule type" value="Genomic_DNA"/>
</dbReference>
<evidence type="ECO:0000313" key="2">
    <source>
        <dbReference type="Proteomes" id="UP001497623"/>
    </source>
</evidence>
<sequence>EFQQRFLEGTDARLRGRNLIFLGVSESNTVMGDSDADRVKTIIQKTGFTEDLGEVSVKRLGTSGGARARPLHVTVTSHDIQYKILTKASSLKNIDGYKEIFIRRDTHPTIRKEIGRL</sequence>
<name>A0AAV2RWY2_MEGNR</name>
<evidence type="ECO:0000313" key="1">
    <source>
        <dbReference type="EMBL" id="CAL4144809.1"/>
    </source>
</evidence>
<dbReference type="Proteomes" id="UP001497623">
    <property type="component" value="Unassembled WGS sequence"/>
</dbReference>
<feature type="non-terminal residue" evidence="1">
    <location>
        <position position="117"/>
    </location>
</feature>
<reference evidence="1 2" key="1">
    <citation type="submission" date="2024-05" db="EMBL/GenBank/DDBJ databases">
        <authorList>
            <person name="Wallberg A."/>
        </authorList>
    </citation>
    <scope>NUCLEOTIDE SEQUENCE [LARGE SCALE GENOMIC DNA]</scope>
</reference>
<keyword evidence="2" id="KW-1185">Reference proteome</keyword>
<comment type="caution">
    <text evidence="1">The sequence shown here is derived from an EMBL/GenBank/DDBJ whole genome shotgun (WGS) entry which is preliminary data.</text>
</comment>
<protein>
    <submittedName>
        <fullName evidence="1">Uncharacterized protein</fullName>
    </submittedName>
</protein>
<dbReference type="AlphaFoldDB" id="A0AAV2RWY2"/>
<organism evidence="1 2">
    <name type="scientific">Meganyctiphanes norvegica</name>
    <name type="common">Northern krill</name>
    <name type="synonym">Thysanopoda norvegica</name>
    <dbReference type="NCBI Taxonomy" id="48144"/>
    <lineage>
        <taxon>Eukaryota</taxon>
        <taxon>Metazoa</taxon>
        <taxon>Ecdysozoa</taxon>
        <taxon>Arthropoda</taxon>
        <taxon>Crustacea</taxon>
        <taxon>Multicrustacea</taxon>
        <taxon>Malacostraca</taxon>
        <taxon>Eumalacostraca</taxon>
        <taxon>Eucarida</taxon>
        <taxon>Euphausiacea</taxon>
        <taxon>Euphausiidae</taxon>
        <taxon>Meganyctiphanes</taxon>
    </lineage>
</organism>
<accession>A0AAV2RWY2</accession>
<gene>
    <name evidence="1" type="ORF">MNOR_LOCUS29558</name>
</gene>
<proteinExistence type="predicted"/>
<feature type="non-terminal residue" evidence="1">
    <location>
        <position position="1"/>
    </location>
</feature>